<accession>A0A517Z6R4</accession>
<dbReference type="Proteomes" id="UP000320496">
    <property type="component" value="Chromosome"/>
</dbReference>
<gene>
    <name evidence="1" type="ORF">Mal4_24460</name>
</gene>
<name>A0A517Z6R4_9PLAN</name>
<dbReference type="EMBL" id="CP036275">
    <property type="protein sequence ID" value="QDU38124.1"/>
    <property type="molecule type" value="Genomic_DNA"/>
</dbReference>
<dbReference type="KEGG" id="mri:Mal4_24460"/>
<sequence>MKTIIATALRKLRAGGPQRPLEIGCGEFLALVGFDADALDPVRAEELAAEYTHQPAVHQALVVLSESGNGGIVQLGCGDVLNALGSDADELYKTLKPMPASRVRDELDTFVSRVEAAYTPATRALLAAE</sequence>
<protein>
    <submittedName>
        <fullName evidence="1">Uncharacterized protein</fullName>
    </submittedName>
</protein>
<evidence type="ECO:0000313" key="2">
    <source>
        <dbReference type="Proteomes" id="UP000320496"/>
    </source>
</evidence>
<evidence type="ECO:0000313" key="1">
    <source>
        <dbReference type="EMBL" id="QDU38124.1"/>
    </source>
</evidence>
<dbReference type="AlphaFoldDB" id="A0A517Z6R4"/>
<reference evidence="1 2" key="1">
    <citation type="submission" date="2019-02" db="EMBL/GenBank/DDBJ databases">
        <title>Deep-cultivation of Planctomycetes and their phenomic and genomic characterization uncovers novel biology.</title>
        <authorList>
            <person name="Wiegand S."/>
            <person name="Jogler M."/>
            <person name="Boedeker C."/>
            <person name="Pinto D."/>
            <person name="Vollmers J."/>
            <person name="Rivas-Marin E."/>
            <person name="Kohn T."/>
            <person name="Peeters S.H."/>
            <person name="Heuer A."/>
            <person name="Rast P."/>
            <person name="Oberbeckmann S."/>
            <person name="Bunk B."/>
            <person name="Jeske O."/>
            <person name="Meyerdierks A."/>
            <person name="Storesund J.E."/>
            <person name="Kallscheuer N."/>
            <person name="Luecker S."/>
            <person name="Lage O.M."/>
            <person name="Pohl T."/>
            <person name="Merkel B.J."/>
            <person name="Hornburger P."/>
            <person name="Mueller R.-W."/>
            <person name="Bruemmer F."/>
            <person name="Labrenz M."/>
            <person name="Spormann A.M."/>
            <person name="Op den Camp H."/>
            <person name="Overmann J."/>
            <person name="Amann R."/>
            <person name="Jetten M.S.M."/>
            <person name="Mascher T."/>
            <person name="Medema M.H."/>
            <person name="Devos D.P."/>
            <person name="Kaster A.-K."/>
            <person name="Ovreas L."/>
            <person name="Rohde M."/>
            <person name="Galperin M.Y."/>
            <person name="Jogler C."/>
        </authorList>
    </citation>
    <scope>NUCLEOTIDE SEQUENCE [LARGE SCALE GENOMIC DNA]</scope>
    <source>
        <strain evidence="1 2">Mal4</strain>
    </source>
</reference>
<dbReference type="RefSeq" id="WP_145369440.1">
    <property type="nucleotide sequence ID" value="NZ_CP036275.1"/>
</dbReference>
<proteinExistence type="predicted"/>
<organism evidence="1 2">
    <name type="scientific">Maioricimonas rarisocia</name>
    <dbReference type="NCBI Taxonomy" id="2528026"/>
    <lineage>
        <taxon>Bacteria</taxon>
        <taxon>Pseudomonadati</taxon>
        <taxon>Planctomycetota</taxon>
        <taxon>Planctomycetia</taxon>
        <taxon>Planctomycetales</taxon>
        <taxon>Planctomycetaceae</taxon>
        <taxon>Maioricimonas</taxon>
    </lineage>
</organism>
<keyword evidence="2" id="KW-1185">Reference proteome</keyword>